<evidence type="ECO:0000313" key="3">
    <source>
        <dbReference type="Proteomes" id="UP001597307"/>
    </source>
</evidence>
<dbReference type="Proteomes" id="UP001597307">
    <property type="component" value="Unassembled WGS sequence"/>
</dbReference>
<evidence type="ECO:0000256" key="1">
    <source>
        <dbReference type="SAM" id="Phobius"/>
    </source>
</evidence>
<keyword evidence="1" id="KW-0812">Transmembrane</keyword>
<dbReference type="EMBL" id="JBHUGA010000067">
    <property type="protein sequence ID" value="MFD1848177.1"/>
    <property type="molecule type" value="Genomic_DNA"/>
</dbReference>
<proteinExistence type="predicted"/>
<name>A0ABW4QBR2_9MICC</name>
<reference evidence="3" key="1">
    <citation type="journal article" date="2019" name="Int. J. Syst. Evol. Microbiol.">
        <title>The Global Catalogue of Microorganisms (GCM) 10K type strain sequencing project: providing services to taxonomists for standard genome sequencing and annotation.</title>
        <authorList>
            <consortium name="The Broad Institute Genomics Platform"/>
            <consortium name="The Broad Institute Genome Sequencing Center for Infectious Disease"/>
            <person name="Wu L."/>
            <person name="Ma J."/>
        </authorList>
    </citation>
    <scope>NUCLEOTIDE SEQUENCE [LARGE SCALE GENOMIC DNA]</scope>
    <source>
        <strain evidence="3">JCM 11496</strain>
    </source>
</reference>
<evidence type="ECO:0000313" key="2">
    <source>
        <dbReference type="EMBL" id="MFD1848177.1"/>
    </source>
</evidence>
<protein>
    <submittedName>
        <fullName evidence="2">DUF2177 family protein</fullName>
    </submittedName>
</protein>
<keyword evidence="1" id="KW-0472">Membrane</keyword>
<keyword evidence="1" id="KW-1133">Transmembrane helix</keyword>
<dbReference type="Pfam" id="PF09945">
    <property type="entry name" value="DUF2177"/>
    <property type="match status" value="1"/>
</dbReference>
<keyword evidence="3" id="KW-1185">Reference proteome</keyword>
<feature type="transmembrane region" description="Helical" evidence="1">
    <location>
        <begin position="70"/>
        <end position="88"/>
    </location>
</feature>
<sequence length="127" mass="13907">MIFLQFLVAAATFLLLDAVWLKSMSKFYRRHLGDQLADKPNFLYAAAFYLIYIAGIVLFAVQPALAAESWLAALGYGGALGFFAYATYDLTNASTLKRWPAVLIAVDLAWGAALTGLITVVTYLVFV</sequence>
<dbReference type="InterPro" id="IPR018687">
    <property type="entry name" value="DUF2177_membr"/>
</dbReference>
<dbReference type="RefSeq" id="WP_343881700.1">
    <property type="nucleotide sequence ID" value="NZ_BAAAIJ010000059.1"/>
</dbReference>
<comment type="caution">
    <text evidence="2">The sequence shown here is derived from an EMBL/GenBank/DDBJ whole genome shotgun (WGS) entry which is preliminary data.</text>
</comment>
<feature type="transmembrane region" description="Helical" evidence="1">
    <location>
        <begin position="108"/>
        <end position="126"/>
    </location>
</feature>
<organism evidence="2 3">
    <name type="scientific">Arthrobacter flavus</name>
    <dbReference type="NCBI Taxonomy" id="95172"/>
    <lineage>
        <taxon>Bacteria</taxon>
        <taxon>Bacillati</taxon>
        <taxon>Actinomycetota</taxon>
        <taxon>Actinomycetes</taxon>
        <taxon>Micrococcales</taxon>
        <taxon>Micrococcaceae</taxon>
        <taxon>Arthrobacter</taxon>
    </lineage>
</organism>
<accession>A0ABW4QBR2</accession>
<feature type="transmembrane region" description="Helical" evidence="1">
    <location>
        <begin position="42"/>
        <end position="61"/>
    </location>
</feature>
<gene>
    <name evidence="2" type="ORF">ACFSFX_16455</name>
</gene>